<reference evidence="1 2" key="1">
    <citation type="submission" date="2020-06" db="EMBL/GenBank/DDBJ databases">
        <title>Genomic analysis of Salicibibacter sp. NKC5-3.</title>
        <authorList>
            <person name="Oh Y.J."/>
        </authorList>
    </citation>
    <scope>NUCLEOTIDE SEQUENCE [LARGE SCALE GENOMIC DNA]</scope>
    <source>
        <strain evidence="1 2">NKC5-3</strain>
    </source>
</reference>
<dbReference type="EMBL" id="CP054705">
    <property type="protein sequence ID" value="QQK76739.1"/>
    <property type="molecule type" value="Genomic_DNA"/>
</dbReference>
<organism evidence="1 2">
    <name type="scientific">Salicibibacter cibarius</name>
    <dbReference type="NCBI Taxonomy" id="2743000"/>
    <lineage>
        <taxon>Bacteria</taxon>
        <taxon>Bacillati</taxon>
        <taxon>Bacillota</taxon>
        <taxon>Bacilli</taxon>
        <taxon>Bacillales</taxon>
        <taxon>Bacillaceae</taxon>
        <taxon>Salicibibacter</taxon>
    </lineage>
</organism>
<dbReference type="RefSeq" id="WP_200123867.1">
    <property type="nucleotide sequence ID" value="NZ_CP054705.1"/>
</dbReference>
<gene>
    <name evidence="1" type="ORF">HUG15_14990</name>
</gene>
<dbReference type="KEGG" id="scia:HUG15_14990"/>
<name>A0A7T7CC85_9BACI</name>
<dbReference type="AlphaFoldDB" id="A0A7T7CC85"/>
<sequence>MTKLELALLTHVSRSDARRSQIKFHGDPNPVSSLGSGAINPVWRPELDTLGAFGLHDASMVTENQFRHSFQAP</sequence>
<accession>A0A7T7CC85</accession>
<evidence type="ECO:0000313" key="2">
    <source>
        <dbReference type="Proteomes" id="UP000595823"/>
    </source>
</evidence>
<proteinExistence type="predicted"/>
<protein>
    <submittedName>
        <fullName evidence="1">Uncharacterized protein</fullName>
    </submittedName>
</protein>
<evidence type="ECO:0000313" key="1">
    <source>
        <dbReference type="EMBL" id="QQK76739.1"/>
    </source>
</evidence>
<dbReference type="Proteomes" id="UP000595823">
    <property type="component" value="Chromosome"/>
</dbReference>
<keyword evidence="2" id="KW-1185">Reference proteome</keyword>